<keyword evidence="3" id="KW-1185">Reference proteome</keyword>
<dbReference type="SUPFAM" id="SSF53067">
    <property type="entry name" value="Actin-like ATPase domain"/>
    <property type="match status" value="2"/>
</dbReference>
<dbReference type="PANTHER" id="PTHR30005">
    <property type="entry name" value="EXOPOLYPHOSPHATASE"/>
    <property type="match status" value="1"/>
</dbReference>
<dbReference type="Proteomes" id="UP000663651">
    <property type="component" value="Chromosome"/>
</dbReference>
<organism evidence="2 3">
    <name type="scientific">Geobacter benzoatilyticus</name>
    <dbReference type="NCBI Taxonomy" id="2815309"/>
    <lineage>
        <taxon>Bacteria</taxon>
        <taxon>Pseudomonadati</taxon>
        <taxon>Thermodesulfobacteriota</taxon>
        <taxon>Desulfuromonadia</taxon>
        <taxon>Geobacterales</taxon>
        <taxon>Geobacteraceae</taxon>
        <taxon>Geobacter</taxon>
    </lineage>
</organism>
<sequence>MQESYASIDLGTNTARLLIGRVNGGSIAPVLVKRHITRLGGGFTRESGISPEAWQRSVAALTDFAEEMGKAGVTRLRAVATSAVRDGINGPAFCSAVLERTGIRLEVIDGKEEGLLTLAGVLSALDRKEGDFFVFDVGGGSTEYTLAESSNPLYTESLPLGVVRLTEGKPDVAAMKEKIARELCGLGERIAGRGLWGRLDGATLVATAGTATTLAAISLGMTDYDYRRVNNYVLTRDEITRIFRMLLPLPSADRLKVPGLEKGREDLIIAGMLIVLDTMETFGFERMTVSDFGLLEGVLLDLAKRPA</sequence>
<dbReference type="EMBL" id="CP071382">
    <property type="protein sequence ID" value="QSV45231.1"/>
    <property type="molecule type" value="Genomic_DNA"/>
</dbReference>
<evidence type="ECO:0000313" key="2">
    <source>
        <dbReference type="EMBL" id="QSV45231.1"/>
    </source>
</evidence>
<dbReference type="CDD" id="cd24054">
    <property type="entry name" value="ASKHA_NBD_AaPPX-GppA_MtPPX2-like"/>
    <property type="match status" value="1"/>
</dbReference>
<protein>
    <submittedName>
        <fullName evidence="2">Exopolyphosphatase</fullName>
    </submittedName>
</protein>
<evidence type="ECO:0000259" key="1">
    <source>
        <dbReference type="Pfam" id="PF02541"/>
    </source>
</evidence>
<dbReference type="InterPro" id="IPR043129">
    <property type="entry name" value="ATPase_NBD"/>
</dbReference>
<evidence type="ECO:0000313" key="3">
    <source>
        <dbReference type="Proteomes" id="UP000663651"/>
    </source>
</evidence>
<dbReference type="PANTHER" id="PTHR30005:SF0">
    <property type="entry name" value="RETROGRADE REGULATION PROTEIN 2"/>
    <property type="match status" value="1"/>
</dbReference>
<reference evidence="2 3" key="1">
    <citation type="submission" date="2021-03" db="EMBL/GenBank/DDBJ databases">
        <title>Geobacter metallireducens gen. nov. sp. nov., a microorganism capable of coupling the complete oxidation of organic compounds to the reduction of iron and other metals.</title>
        <authorList>
            <person name="Li Y."/>
        </authorList>
    </citation>
    <scope>NUCLEOTIDE SEQUENCE [LARGE SCALE GENOMIC DNA]</scope>
    <source>
        <strain evidence="2 3">Jerry-YX</strain>
    </source>
</reference>
<feature type="domain" description="Ppx/GppA phosphatase N-terminal" evidence="1">
    <location>
        <begin position="19"/>
        <end position="304"/>
    </location>
</feature>
<dbReference type="Pfam" id="PF02541">
    <property type="entry name" value="Ppx-GppA"/>
    <property type="match status" value="1"/>
</dbReference>
<dbReference type="InterPro" id="IPR050273">
    <property type="entry name" value="GppA/Ppx_hydrolase"/>
</dbReference>
<proteinExistence type="predicted"/>
<dbReference type="InterPro" id="IPR003695">
    <property type="entry name" value="Ppx_GppA_N"/>
</dbReference>
<dbReference type="RefSeq" id="WP_207163036.1">
    <property type="nucleotide sequence ID" value="NZ_CP071382.1"/>
</dbReference>
<gene>
    <name evidence="2" type="ORF">JZM60_13975</name>
</gene>
<name>A0ABX7Q293_9BACT</name>
<dbReference type="Gene3D" id="3.30.420.150">
    <property type="entry name" value="Exopolyphosphatase. Domain 2"/>
    <property type="match status" value="1"/>
</dbReference>
<dbReference type="Gene3D" id="3.30.420.40">
    <property type="match status" value="1"/>
</dbReference>
<accession>A0ABX7Q293</accession>